<sequence>MAEITGGPAGPRLPRITIQFCTQCKWMLRAAYYAQELLSTFSTSLGEVALQPATGGIFVVGITAPAPTPASGEESTAVTADSDQQQQRRPATAATVLWDRKVDGGFPETKELKRRVRDVIQPGRDLGHVDRDYGKGKGKGEGEEVRKGEGEGKAGEKGGEEGGKMCTVGGGGKCEDCD</sequence>
<feature type="region of interest" description="Disordered" evidence="2">
    <location>
        <begin position="68"/>
        <end position="92"/>
    </location>
</feature>
<dbReference type="PANTHER" id="PTHR36417:SF2">
    <property type="entry name" value="SELENOPROTEIN DOMAIN PROTEIN (AFU_ORTHOLOGUE AFUA_1G05220)"/>
    <property type="match status" value="1"/>
</dbReference>
<feature type="region of interest" description="Disordered" evidence="2">
    <location>
        <begin position="124"/>
        <end position="178"/>
    </location>
</feature>
<protein>
    <recommendedName>
        <fullName evidence="5">Selenoprotein W-like protein</fullName>
    </recommendedName>
</protein>
<evidence type="ECO:0008006" key="5">
    <source>
        <dbReference type="Google" id="ProtNLM"/>
    </source>
</evidence>
<dbReference type="PANTHER" id="PTHR36417">
    <property type="entry name" value="SELENOPROTEIN DOMAIN PROTEIN (AFU_ORTHOLOGUE AFUA_1G05220)"/>
    <property type="match status" value="1"/>
</dbReference>
<comment type="caution">
    <text evidence="3">The sequence shown here is derived from an EMBL/GenBank/DDBJ whole genome shotgun (WGS) entry which is preliminary data.</text>
</comment>
<gene>
    <name evidence="3" type="ORF">MFIFM68171_10859</name>
</gene>
<dbReference type="Proteomes" id="UP001628179">
    <property type="component" value="Unassembled WGS sequence"/>
</dbReference>
<dbReference type="GeneID" id="98181601"/>
<proteinExistence type="predicted"/>
<dbReference type="EMBL" id="BAAFSV010000006">
    <property type="protein sequence ID" value="GAB1320649.1"/>
    <property type="molecule type" value="Genomic_DNA"/>
</dbReference>
<dbReference type="RefSeq" id="XP_070922379.1">
    <property type="nucleotide sequence ID" value="XM_071066278.1"/>
</dbReference>
<feature type="compositionally biased region" description="Basic and acidic residues" evidence="2">
    <location>
        <begin position="125"/>
        <end position="163"/>
    </location>
</feature>
<organism evidence="3 4">
    <name type="scientific">Madurella fahalii</name>
    <dbReference type="NCBI Taxonomy" id="1157608"/>
    <lineage>
        <taxon>Eukaryota</taxon>
        <taxon>Fungi</taxon>
        <taxon>Dikarya</taxon>
        <taxon>Ascomycota</taxon>
        <taxon>Pezizomycotina</taxon>
        <taxon>Sordariomycetes</taxon>
        <taxon>Sordariomycetidae</taxon>
        <taxon>Sordariales</taxon>
        <taxon>Sordariales incertae sedis</taxon>
        <taxon>Madurella</taxon>
    </lineage>
</organism>
<evidence type="ECO:0000313" key="4">
    <source>
        <dbReference type="Proteomes" id="UP001628179"/>
    </source>
</evidence>
<accession>A0ABQ0GSG6</accession>
<reference evidence="3 4" key="1">
    <citation type="submission" date="2024-09" db="EMBL/GenBank/DDBJ databases">
        <title>Itraconazole resistance in Madurella fahalii resulting from another homologue of gene encoding cytochrome P450 14-alpha sterol demethylase (CYP51).</title>
        <authorList>
            <person name="Yoshioka I."/>
            <person name="Fahal A.H."/>
            <person name="Kaneko S."/>
            <person name="Yaguchi T."/>
        </authorList>
    </citation>
    <scope>NUCLEOTIDE SEQUENCE [LARGE SCALE GENOMIC DNA]</scope>
    <source>
        <strain evidence="3 4">IFM 68171</strain>
    </source>
</reference>
<keyword evidence="1" id="KW-0676">Redox-active center</keyword>
<evidence type="ECO:0000313" key="3">
    <source>
        <dbReference type="EMBL" id="GAB1320649.1"/>
    </source>
</evidence>
<feature type="compositionally biased region" description="Polar residues" evidence="2">
    <location>
        <begin position="73"/>
        <end position="83"/>
    </location>
</feature>
<name>A0ABQ0GSG6_9PEZI</name>
<dbReference type="Pfam" id="PF10262">
    <property type="entry name" value="Rdx"/>
    <property type="match status" value="1"/>
</dbReference>
<evidence type="ECO:0000256" key="1">
    <source>
        <dbReference type="ARBA" id="ARBA00023284"/>
    </source>
</evidence>
<evidence type="ECO:0000256" key="2">
    <source>
        <dbReference type="SAM" id="MobiDB-lite"/>
    </source>
</evidence>
<dbReference type="InterPro" id="IPR036249">
    <property type="entry name" value="Thioredoxin-like_sf"/>
</dbReference>
<dbReference type="InterPro" id="IPR011893">
    <property type="entry name" value="Selenoprotein_Rdx-typ"/>
</dbReference>
<keyword evidence="4" id="KW-1185">Reference proteome</keyword>
<dbReference type="SUPFAM" id="SSF52833">
    <property type="entry name" value="Thioredoxin-like"/>
    <property type="match status" value="1"/>
</dbReference>
<dbReference type="Gene3D" id="3.40.30.10">
    <property type="entry name" value="Glutaredoxin"/>
    <property type="match status" value="1"/>
</dbReference>